<evidence type="ECO:0000313" key="2">
    <source>
        <dbReference type="Proteomes" id="UP001208570"/>
    </source>
</evidence>
<name>A0AAD9MQ59_9ANNE</name>
<dbReference type="EMBL" id="JAODUP010001663">
    <property type="protein sequence ID" value="KAK2139661.1"/>
    <property type="molecule type" value="Genomic_DNA"/>
</dbReference>
<evidence type="ECO:0000313" key="1">
    <source>
        <dbReference type="EMBL" id="KAK2139661.1"/>
    </source>
</evidence>
<dbReference type="AlphaFoldDB" id="A0AAD9MQ59"/>
<proteinExistence type="predicted"/>
<gene>
    <name evidence="1" type="ORF">LSH36_1664g00000</name>
</gene>
<reference evidence="1" key="1">
    <citation type="journal article" date="2023" name="Mol. Biol. Evol.">
        <title>Third-Generation Sequencing Reveals the Adaptive Role of the Epigenome in Three Deep-Sea Polychaetes.</title>
        <authorList>
            <person name="Perez M."/>
            <person name="Aroh O."/>
            <person name="Sun Y."/>
            <person name="Lan Y."/>
            <person name="Juniper S.K."/>
            <person name="Young C.R."/>
            <person name="Angers B."/>
            <person name="Qian P.Y."/>
        </authorList>
    </citation>
    <scope>NUCLEOTIDE SEQUENCE</scope>
    <source>
        <strain evidence="1">P08H-3</strain>
    </source>
</reference>
<organism evidence="1 2">
    <name type="scientific">Paralvinella palmiformis</name>
    <dbReference type="NCBI Taxonomy" id="53620"/>
    <lineage>
        <taxon>Eukaryota</taxon>
        <taxon>Metazoa</taxon>
        <taxon>Spiralia</taxon>
        <taxon>Lophotrochozoa</taxon>
        <taxon>Annelida</taxon>
        <taxon>Polychaeta</taxon>
        <taxon>Sedentaria</taxon>
        <taxon>Canalipalpata</taxon>
        <taxon>Terebellida</taxon>
        <taxon>Terebelliformia</taxon>
        <taxon>Alvinellidae</taxon>
        <taxon>Paralvinella</taxon>
    </lineage>
</organism>
<comment type="caution">
    <text evidence="1">The sequence shown here is derived from an EMBL/GenBank/DDBJ whole genome shotgun (WGS) entry which is preliminary data.</text>
</comment>
<sequence>MFLVDDYIETCSTFVPDYGLSVPRYTQVRVQVPDEVVDDVNVTLIGTNLGCGNNRYVSPLSTVEIRKWTGRLTAS</sequence>
<protein>
    <submittedName>
        <fullName evidence="1">Uncharacterized protein</fullName>
    </submittedName>
</protein>
<dbReference type="Proteomes" id="UP001208570">
    <property type="component" value="Unassembled WGS sequence"/>
</dbReference>
<accession>A0AAD9MQ59</accession>
<keyword evidence="2" id="KW-1185">Reference proteome</keyword>